<gene>
    <name evidence="2" type="ORF">FocTR4_00012075</name>
</gene>
<organism evidence="2 3">
    <name type="scientific">Fusarium oxysporum f. sp. cubense</name>
    <dbReference type="NCBI Taxonomy" id="61366"/>
    <lineage>
        <taxon>Eukaryota</taxon>
        <taxon>Fungi</taxon>
        <taxon>Dikarya</taxon>
        <taxon>Ascomycota</taxon>
        <taxon>Pezizomycotina</taxon>
        <taxon>Sordariomycetes</taxon>
        <taxon>Hypocreomycetidae</taxon>
        <taxon>Hypocreales</taxon>
        <taxon>Nectriaceae</taxon>
        <taxon>Fusarium</taxon>
        <taxon>Fusarium oxysporum species complex</taxon>
    </lineage>
</organism>
<dbReference type="Proteomes" id="UP000321331">
    <property type="component" value="Unassembled WGS sequence"/>
</dbReference>
<proteinExistence type="predicted"/>
<evidence type="ECO:0000313" key="3">
    <source>
        <dbReference type="Proteomes" id="UP000321331"/>
    </source>
</evidence>
<name>A0A5C6SGN2_FUSOC</name>
<reference evidence="2 3" key="1">
    <citation type="submission" date="2019-07" db="EMBL/GenBank/DDBJ databases">
        <title>The First High-Quality Draft Genome Sequence of the Causal Agent of the Current Panama Disease Epidemic.</title>
        <authorList>
            <person name="Warmington R.J."/>
            <person name="Kay W."/>
            <person name="Jeffries A."/>
            <person name="Bebber D."/>
            <person name="Moore K."/>
            <person name="Studholme D.J."/>
        </authorList>
    </citation>
    <scope>NUCLEOTIDE SEQUENCE [LARGE SCALE GENOMIC DNA]</scope>
    <source>
        <strain evidence="2 3">TR4</strain>
    </source>
</reference>
<feature type="compositionally biased region" description="Polar residues" evidence="1">
    <location>
        <begin position="70"/>
        <end position="85"/>
    </location>
</feature>
<protein>
    <submittedName>
        <fullName evidence="2">Uncharacterized protein</fullName>
    </submittedName>
</protein>
<sequence length="143" mass="16101">MPHTQENYRVGSPCTYQQPPFFLLPPIELQQPQPNAQAYYPQLISSLYGNNLRNFRCGDMNNRRKVALVDNSSSSSHQTNITDQGQGDKVDTFAQDPLRPEIPAGDATYAILELSKRYRVVSKESIDILYATKARVPAETVLN</sequence>
<accession>A0A5C6SGN2</accession>
<comment type="caution">
    <text evidence="2">The sequence shown here is derived from an EMBL/GenBank/DDBJ whole genome shotgun (WGS) entry which is preliminary data.</text>
</comment>
<evidence type="ECO:0000313" key="2">
    <source>
        <dbReference type="EMBL" id="TXB97038.1"/>
    </source>
</evidence>
<dbReference type="AlphaFoldDB" id="A0A5C6SGN2"/>
<evidence type="ECO:0000256" key="1">
    <source>
        <dbReference type="SAM" id="MobiDB-lite"/>
    </source>
</evidence>
<feature type="region of interest" description="Disordered" evidence="1">
    <location>
        <begin position="69"/>
        <end position="97"/>
    </location>
</feature>
<dbReference type="EMBL" id="VMNF01000014">
    <property type="protein sequence ID" value="TXB97038.1"/>
    <property type="molecule type" value="Genomic_DNA"/>
</dbReference>